<keyword evidence="3" id="KW-1185">Reference proteome</keyword>
<evidence type="ECO:0000313" key="2">
    <source>
        <dbReference type="EMBL" id="KAJ7083142.1"/>
    </source>
</evidence>
<reference evidence="2" key="1">
    <citation type="submission" date="2023-03" db="EMBL/GenBank/DDBJ databases">
        <title>Massive genome expansion in bonnet fungi (Mycena s.s.) driven by repeated elements and novel gene families across ecological guilds.</title>
        <authorList>
            <consortium name="Lawrence Berkeley National Laboratory"/>
            <person name="Harder C.B."/>
            <person name="Miyauchi S."/>
            <person name="Viragh M."/>
            <person name="Kuo A."/>
            <person name="Thoen E."/>
            <person name="Andreopoulos B."/>
            <person name="Lu D."/>
            <person name="Skrede I."/>
            <person name="Drula E."/>
            <person name="Henrissat B."/>
            <person name="Morin E."/>
            <person name="Kohler A."/>
            <person name="Barry K."/>
            <person name="LaButti K."/>
            <person name="Morin E."/>
            <person name="Salamov A."/>
            <person name="Lipzen A."/>
            <person name="Mereny Z."/>
            <person name="Hegedus B."/>
            <person name="Baldrian P."/>
            <person name="Stursova M."/>
            <person name="Weitz H."/>
            <person name="Taylor A."/>
            <person name="Grigoriev I.V."/>
            <person name="Nagy L.G."/>
            <person name="Martin F."/>
            <person name="Kauserud H."/>
        </authorList>
    </citation>
    <scope>NUCLEOTIDE SEQUENCE</scope>
    <source>
        <strain evidence="2">CBHHK173m</strain>
    </source>
</reference>
<feature type="compositionally biased region" description="Acidic residues" evidence="1">
    <location>
        <begin position="439"/>
        <end position="468"/>
    </location>
</feature>
<dbReference type="Proteomes" id="UP001222325">
    <property type="component" value="Unassembled WGS sequence"/>
</dbReference>
<feature type="compositionally biased region" description="Basic and acidic residues" evidence="1">
    <location>
        <begin position="42"/>
        <end position="55"/>
    </location>
</feature>
<proteinExistence type="predicted"/>
<organism evidence="2 3">
    <name type="scientific">Mycena belliarum</name>
    <dbReference type="NCBI Taxonomy" id="1033014"/>
    <lineage>
        <taxon>Eukaryota</taxon>
        <taxon>Fungi</taxon>
        <taxon>Dikarya</taxon>
        <taxon>Basidiomycota</taxon>
        <taxon>Agaricomycotina</taxon>
        <taxon>Agaricomycetes</taxon>
        <taxon>Agaricomycetidae</taxon>
        <taxon>Agaricales</taxon>
        <taxon>Marasmiineae</taxon>
        <taxon>Mycenaceae</taxon>
        <taxon>Mycena</taxon>
    </lineage>
</organism>
<feature type="region of interest" description="Disordered" evidence="1">
    <location>
        <begin position="1"/>
        <end position="66"/>
    </location>
</feature>
<protein>
    <submittedName>
        <fullName evidence="2">Uncharacterized protein</fullName>
    </submittedName>
</protein>
<gene>
    <name evidence="2" type="ORF">B0H15DRAFT_428714</name>
</gene>
<evidence type="ECO:0000313" key="3">
    <source>
        <dbReference type="Proteomes" id="UP001222325"/>
    </source>
</evidence>
<dbReference type="AlphaFoldDB" id="A0AAD6XP21"/>
<feature type="region of interest" description="Disordered" evidence="1">
    <location>
        <begin position="426"/>
        <end position="468"/>
    </location>
</feature>
<evidence type="ECO:0000256" key="1">
    <source>
        <dbReference type="SAM" id="MobiDB-lite"/>
    </source>
</evidence>
<comment type="caution">
    <text evidence="2">The sequence shown here is derived from an EMBL/GenBank/DDBJ whole genome shotgun (WGS) entry which is preliminary data.</text>
</comment>
<sequence length="468" mass="52403">MPPPSEAGPSSARAGKRKERTPPDEDAHPRKKANKNPPKSPEQQRKEARRDETRLTKKSGLTAAEKSLQPAVNLHVQIMWGIYKSTDVPKSPSPAQVAAFQRRFATADQWDEFVSTQTYDDADATAAISALRTSIQTRRRTPIINNILHVKEHHLTTIFSGILSAGLLEWRPDVIGGTPDSLYNRAHELVAIRTFQVVATAMAYRRLSPDLTKVKDVPLLTRLFRHYIYSVVKPKILKESLMAGSVVAHAQRTDSYKRRSALGKARTKKVLGDGWTERVCALTSESFCNSDDEYDPADGFYIIKPKSVRSANTTAWVRIVDQDRDVVAKSNGRVVERTRKIVANAQPSSITAHLPRRVPLDWFDPTEFNKLPAELRARYRESGIALPAAHHWVAGRVPDKFKTMNDTTFMRIYGAEVMALYQLPSDEEVEQMRENGTLDADDEAEAEDDQEDDEDGPGSGEDMDQSDG</sequence>
<dbReference type="EMBL" id="JARJCN010000042">
    <property type="protein sequence ID" value="KAJ7083142.1"/>
    <property type="molecule type" value="Genomic_DNA"/>
</dbReference>
<accession>A0AAD6XP21</accession>
<name>A0AAD6XP21_9AGAR</name>